<evidence type="ECO:0000256" key="6">
    <source>
        <dbReference type="SAM" id="MobiDB-lite"/>
    </source>
</evidence>
<keyword evidence="2" id="KW-0479">Metal-binding</keyword>
<evidence type="ECO:0000256" key="3">
    <source>
        <dbReference type="ARBA" id="ARBA00022964"/>
    </source>
</evidence>
<keyword evidence="11" id="KW-1185">Reference proteome</keyword>
<dbReference type="GO" id="GO:0005840">
    <property type="term" value="C:ribosome"/>
    <property type="evidence" value="ECO:0007669"/>
    <property type="project" value="UniProtKB-KW"/>
</dbReference>
<dbReference type="InterPro" id="IPR046799">
    <property type="entry name" value="ROXA-like_wH"/>
</dbReference>
<feature type="region of interest" description="Disordered" evidence="6">
    <location>
        <begin position="1"/>
        <end position="33"/>
    </location>
</feature>
<keyword evidence="8" id="KW-0687">Ribonucleoprotein</keyword>
<evidence type="ECO:0000256" key="5">
    <source>
        <dbReference type="ARBA" id="ARBA00023004"/>
    </source>
</evidence>
<keyword evidence="3" id="KW-0223">Dioxygenase</keyword>
<dbReference type="PROSITE" id="PS51184">
    <property type="entry name" value="JMJC"/>
    <property type="match status" value="1"/>
</dbReference>
<dbReference type="PANTHER" id="PTHR13096:SF8">
    <property type="entry name" value="RIBOSOMAL OXYGENASE 1"/>
    <property type="match status" value="1"/>
</dbReference>
<dbReference type="SMART" id="SM00558">
    <property type="entry name" value="JmjC"/>
    <property type="match status" value="1"/>
</dbReference>
<evidence type="ECO:0000313" key="11">
    <source>
        <dbReference type="Proteomes" id="UP000315577"/>
    </source>
</evidence>
<reference evidence="8 10" key="1">
    <citation type="submission" date="2019-03" db="EMBL/GenBank/DDBJ databases">
        <title>Genomic Encyclopedia of Type Strains, Phase IV (KMG-IV): sequencing the most valuable type-strain genomes for metagenomic binning, comparative biology and taxonomic classification.</title>
        <authorList>
            <person name="Goeker M."/>
        </authorList>
    </citation>
    <scope>NUCLEOTIDE SEQUENCE [LARGE SCALE GENOMIC DNA]</scope>
    <source>
        <strain evidence="8 10">DSM 12034</strain>
    </source>
</reference>
<organism evidence="8 10">
    <name type="scientific">Tepidimonas ignava</name>
    <dbReference type="NCBI Taxonomy" id="114249"/>
    <lineage>
        <taxon>Bacteria</taxon>
        <taxon>Pseudomonadati</taxon>
        <taxon>Pseudomonadota</taxon>
        <taxon>Betaproteobacteria</taxon>
        <taxon>Burkholderiales</taxon>
        <taxon>Tepidimonas</taxon>
    </lineage>
</organism>
<protein>
    <submittedName>
        <fullName evidence="8">50S ribosomal protein L16 3-hydroxylase</fullName>
        <ecNumber evidence="9">1.14.11.47</ecNumber>
    </submittedName>
</protein>
<comment type="caution">
    <text evidence="8">The sequence shown here is derived from an EMBL/GenBank/DDBJ whole genome shotgun (WGS) entry which is preliminary data.</text>
</comment>
<evidence type="ECO:0000256" key="2">
    <source>
        <dbReference type="ARBA" id="ARBA00022723"/>
    </source>
</evidence>
<dbReference type="EC" id="1.14.11.47" evidence="9"/>
<dbReference type="OrthoDB" id="9764016at2"/>
<evidence type="ECO:0000313" key="10">
    <source>
        <dbReference type="Proteomes" id="UP000295536"/>
    </source>
</evidence>
<keyword evidence="4 9" id="KW-0560">Oxidoreductase</keyword>
<dbReference type="GO" id="GO:0016706">
    <property type="term" value="F:2-oxoglutarate-dependent dioxygenase activity"/>
    <property type="evidence" value="ECO:0007669"/>
    <property type="project" value="TreeGrafter"/>
</dbReference>
<dbReference type="SUPFAM" id="SSF51197">
    <property type="entry name" value="Clavaminate synthase-like"/>
    <property type="match status" value="1"/>
</dbReference>
<comment type="cofactor">
    <cofactor evidence="1">
        <name>Fe(2+)</name>
        <dbReference type="ChEBI" id="CHEBI:29033"/>
    </cofactor>
</comment>
<reference evidence="9 11" key="2">
    <citation type="submission" date="2019-07" db="EMBL/GenBank/DDBJ databases">
        <title>Tepidimonas ignava SPS-1037 draft genome.</title>
        <authorList>
            <person name="Da Costa M.S."/>
            <person name="Froufe H.J.C."/>
            <person name="Egas C."/>
            <person name="Albuquerque L."/>
        </authorList>
    </citation>
    <scope>NUCLEOTIDE SEQUENCE [LARGE SCALE GENOMIC DNA]</scope>
    <source>
        <strain evidence="9 11">SPS-1037</strain>
    </source>
</reference>
<dbReference type="EMBL" id="VJNC01000003">
    <property type="protein sequence ID" value="TSE23294.1"/>
    <property type="molecule type" value="Genomic_DNA"/>
</dbReference>
<dbReference type="InterPro" id="IPR003347">
    <property type="entry name" value="JmjC_dom"/>
</dbReference>
<dbReference type="Gene3D" id="3.40.366.30">
    <property type="entry name" value="50S ribosomal protein L16 arginine hydroxylase, Chain A, Domain 2"/>
    <property type="match status" value="1"/>
</dbReference>
<dbReference type="EMBL" id="SMAH01000001">
    <property type="protein sequence ID" value="TCS99909.1"/>
    <property type="molecule type" value="Genomic_DNA"/>
</dbReference>
<evidence type="ECO:0000256" key="4">
    <source>
        <dbReference type="ARBA" id="ARBA00023002"/>
    </source>
</evidence>
<proteinExistence type="predicted"/>
<feature type="domain" description="JmjC" evidence="7">
    <location>
        <begin position="141"/>
        <end position="268"/>
    </location>
</feature>
<dbReference type="Proteomes" id="UP000315577">
    <property type="component" value="Unassembled WGS sequence"/>
</dbReference>
<gene>
    <name evidence="9" type="primary">roxA</name>
    <name evidence="8" type="ORF">EDC36_101181</name>
    <name evidence="9" type="ORF">Tigna_00677</name>
</gene>
<keyword evidence="8" id="KW-0689">Ribosomal protein</keyword>
<dbReference type="Pfam" id="PF08007">
    <property type="entry name" value="JmjC_2"/>
    <property type="match status" value="1"/>
</dbReference>
<accession>A0A4R3LI95</accession>
<dbReference type="RefSeq" id="WP_132961366.1">
    <property type="nucleotide sequence ID" value="NZ_SMAH01000001.1"/>
</dbReference>
<evidence type="ECO:0000313" key="9">
    <source>
        <dbReference type="EMBL" id="TSE23294.1"/>
    </source>
</evidence>
<dbReference type="AlphaFoldDB" id="A0A4R3LI95"/>
<keyword evidence="5" id="KW-0408">Iron</keyword>
<dbReference type="Gene3D" id="2.60.120.650">
    <property type="entry name" value="Cupin"/>
    <property type="match status" value="1"/>
</dbReference>
<sequence>MNDATRVTPPAAATSAAGQPHTADASAQAIAPDVPTPLLGGLSPRQFMRRHWQRRPLLIRQALPGFVAPLDRAALVALAARDDVESRVVEQDPAATDPAQAWRLRHGPFDPAARRGARALPARTRPGWTLLVQGVDLHDDRVHALMQRFRFVPDVRLDDVMISWASDGGGVGPHYDSYDVFLLQAQGRRRWRIGRQKDLRLRPELPCKILQHFEPQQEWVLEPGDMLYLPPRWAHDGVAEGGECMTYSIGFRVPQRGGLAAELVQRLADEWDDDVLYRDAGQPATAQPARVPTALLAFALEGVHRLLADQRALACALGEVMTEPKPRVWFDPPAQAWRPSAVVLDRRTRMAYDDEHVFINGESYRARGRDAALLQRLADERALPAAAVRRASASVQHALQQWHEAGWLHVTDDAD</sequence>
<dbReference type="PANTHER" id="PTHR13096">
    <property type="entry name" value="MINA53 MYC INDUCED NUCLEAR ANTIGEN"/>
    <property type="match status" value="1"/>
</dbReference>
<dbReference type="Proteomes" id="UP000295536">
    <property type="component" value="Unassembled WGS sequence"/>
</dbReference>
<dbReference type="GO" id="GO:0046872">
    <property type="term" value="F:metal ion binding"/>
    <property type="evidence" value="ECO:0007669"/>
    <property type="project" value="UniProtKB-KW"/>
</dbReference>
<evidence type="ECO:0000259" key="7">
    <source>
        <dbReference type="PROSITE" id="PS51184"/>
    </source>
</evidence>
<dbReference type="Pfam" id="PF20514">
    <property type="entry name" value="WHD_ROXA"/>
    <property type="match status" value="1"/>
</dbReference>
<dbReference type="InterPro" id="IPR039994">
    <property type="entry name" value="NO66-like"/>
</dbReference>
<name>A0A4R3LI95_9BURK</name>
<evidence type="ECO:0000313" key="8">
    <source>
        <dbReference type="EMBL" id="TCS99909.1"/>
    </source>
</evidence>
<evidence type="ECO:0000256" key="1">
    <source>
        <dbReference type="ARBA" id="ARBA00001954"/>
    </source>
</evidence>